<dbReference type="PANTHER" id="PTHR23030">
    <property type="entry name" value="PCD6 INTERACTING PROTEIN-RELATED"/>
    <property type="match status" value="1"/>
</dbReference>
<accession>A0ABM1KJC0</accession>
<dbReference type="Gene3D" id="1.20.120.560">
    <property type="entry name" value="alix/aip1 in complex with the ypdl late domain"/>
    <property type="match status" value="1"/>
</dbReference>
<proteinExistence type="predicted"/>
<protein>
    <submittedName>
        <fullName evidence="3">Tyrosine-protein phosphatase non-receptor type 23-like</fullName>
    </submittedName>
</protein>
<dbReference type="PANTHER" id="PTHR23030:SF30">
    <property type="entry name" value="TYROSINE-PROTEIN PHOSPHATASE NON-RECEPTOR TYPE 23"/>
    <property type="match status" value="1"/>
</dbReference>
<dbReference type="SMART" id="SM01041">
    <property type="entry name" value="BRO1"/>
    <property type="match status" value="1"/>
</dbReference>
<dbReference type="GeneID" id="107116430"/>
<reference evidence="3" key="1">
    <citation type="submission" date="2025-08" db="UniProtKB">
        <authorList>
            <consortium name="RefSeq"/>
        </authorList>
    </citation>
    <scope>IDENTIFICATION</scope>
</reference>
<feature type="non-terminal residue" evidence="3">
    <location>
        <position position="336"/>
    </location>
</feature>
<keyword evidence="2" id="KW-1185">Reference proteome</keyword>
<dbReference type="InterPro" id="IPR038499">
    <property type="entry name" value="BRO1_sf"/>
</dbReference>
<name>A0ABM1KJC0_GEKJA</name>
<feature type="domain" description="BRO1" evidence="1">
    <location>
        <begin position="1"/>
        <end position="336"/>
    </location>
</feature>
<evidence type="ECO:0000259" key="1">
    <source>
        <dbReference type="PROSITE" id="PS51180"/>
    </source>
</evidence>
<sequence>NAVNVPRDFEGCSILRKYFGQLHYLQSRIPMGEGAAQDTRVVVRVLHGKLPFRVRGPAWVQRAERAGRQKTEIFSGKAVTHEDIKYEQACILYNLGALHSMLGAMDKRVSEEGMKVSCTHFQCAAGAFTYLRDHFPHSYSVDMSHQILSLNINLMLGQAQECLLEKSMLDNRKSFLVARISAQVVDYYKEACRALENSDTASLLGKIQKDWKKLVQMKIYYFAAVAHLHMGKQAEEQQKFGERVVYFQSALDKLNEAIKLAKVRLVFCLGPLSLECRAPLVKALPVNPTDPAVTGPDIFAKLVPMAAHEASSLYSEEKAKLLREVMAKIEAKNEVL</sequence>
<gene>
    <name evidence="3" type="primary">LOC107116430</name>
</gene>
<dbReference type="InterPro" id="IPR004328">
    <property type="entry name" value="BRO1_dom"/>
</dbReference>
<evidence type="ECO:0000313" key="3">
    <source>
        <dbReference type="RefSeq" id="XP_015273807.1"/>
    </source>
</evidence>
<evidence type="ECO:0000313" key="2">
    <source>
        <dbReference type="Proteomes" id="UP000694871"/>
    </source>
</evidence>
<dbReference type="RefSeq" id="XP_015273807.1">
    <property type="nucleotide sequence ID" value="XM_015418321.1"/>
</dbReference>
<dbReference type="Gene3D" id="1.25.40.280">
    <property type="entry name" value="alix/aip1 like domains"/>
    <property type="match status" value="1"/>
</dbReference>
<dbReference type="Proteomes" id="UP000694871">
    <property type="component" value="Unplaced"/>
</dbReference>
<organism evidence="2 3">
    <name type="scientific">Gekko japonicus</name>
    <name type="common">Schlegel's Japanese gecko</name>
    <dbReference type="NCBI Taxonomy" id="146911"/>
    <lineage>
        <taxon>Eukaryota</taxon>
        <taxon>Metazoa</taxon>
        <taxon>Chordata</taxon>
        <taxon>Craniata</taxon>
        <taxon>Vertebrata</taxon>
        <taxon>Euteleostomi</taxon>
        <taxon>Lepidosauria</taxon>
        <taxon>Squamata</taxon>
        <taxon>Bifurcata</taxon>
        <taxon>Gekkota</taxon>
        <taxon>Gekkonidae</taxon>
        <taxon>Gekkoninae</taxon>
        <taxon>Gekko</taxon>
    </lineage>
</organism>
<dbReference type="PROSITE" id="PS51180">
    <property type="entry name" value="BRO1"/>
    <property type="match status" value="1"/>
</dbReference>
<dbReference type="Pfam" id="PF03097">
    <property type="entry name" value="BRO1"/>
    <property type="match status" value="2"/>
</dbReference>
<feature type="non-terminal residue" evidence="3">
    <location>
        <position position="1"/>
    </location>
</feature>